<organism evidence="4 5">
    <name type="scientific">SAR324 cluster bacterium</name>
    <dbReference type="NCBI Taxonomy" id="2024889"/>
    <lineage>
        <taxon>Bacteria</taxon>
        <taxon>Deltaproteobacteria</taxon>
        <taxon>SAR324 cluster</taxon>
    </lineage>
</organism>
<dbReference type="PANTHER" id="PTHR43479">
    <property type="entry name" value="ACREF/ENVCD OPERON REPRESSOR-RELATED"/>
    <property type="match status" value="1"/>
</dbReference>
<accession>A0A7X9IJ73</accession>
<dbReference type="SUPFAM" id="SSF46689">
    <property type="entry name" value="Homeodomain-like"/>
    <property type="match status" value="1"/>
</dbReference>
<dbReference type="PRINTS" id="PR00455">
    <property type="entry name" value="HTHTETR"/>
</dbReference>
<dbReference type="InterPro" id="IPR050624">
    <property type="entry name" value="HTH-type_Tx_Regulator"/>
</dbReference>
<dbReference type="InterPro" id="IPR001647">
    <property type="entry name" value="HTH_TetR"/>
</dbReference>
<comment type="caution">
    <text evidence="4">The sequence shown here is derived from an EMBL/GenBank/DDBJ whole genome shotgun (WGS) entry which is preliminary data.</text>
</comment>
<dbReference type="InterPro" id="IPR036271">
    <property type="entry name" value="Tet_transcr_reg_TetR-rel_C_sf"/>
</dbReference>
<evidence type="ECO:0000256" key="2">
    <source>
        <dbReference type="PROSITE-ProRule" id="PRU00335"/>
    </source>
</evidence>
<feature type="DNA-binding region" description="H-T-H motif" evidence="2">
    <location>
        <begin position="44"/>
        <end position="63"/>
    </location>
</feature>
<reference evidence="4 5" key="1">
    <citation type="journal article" date="2020" name="Biotechnol. Biofuels">
        <title>New insights from the biogas microbiome by comprehensive genome-resolved metagenomics of nearly 1600 species originating from multiple anaerobic digesters.</title>
        <authorList>
            <person name="Campanaro S."/>
            <person name="Treu L."/>
            <person name="Rodriguez-R L.M."/>
            <person name="Kovalovszki A."/>
            <person name="Ziels R.M."/>
            <person name="Maus I."/>
            <person name="Zhu X."/>
            <person name="Kougias P.G."/>
            <person name="Basile A."/>
            <person name="Luo G."/>
            <person name="Schluter A."/>
            <person name="Konstantinidis K.T."/>
            <person name="Angelidaki I."/>
        </authorList>
    </citation>
    <scope>NUCLEOTIDE SEQUENCE [LARGE SCALE GENOMIC DNA]</scope>
    <source>
        <strain evidence="4">AS27yjCOA_65</strain>
    </source>
</reference>
<sequence length="209" mass="23985">MTETKEQQTQTKTLKKDFASFSPRERILAASLKLFVEQGYFNTNIPDLSRESKCSVGSIYHTFKNKEEIARELYKEAMHAFRSALQEAIPDDAEISVVIKKTVKSFLRFSEVNHQLSKYIWLCRHNEFMSGIIKHPAMVGFDGLGRKLTKHIKRGIRNGTIRPLKAHIIWSVLFGIPVGYVREWLDGYNIEAPSSVADDLAEICWHALK</sequence>
<gene>
    <name evidence="4" type="ORF">GYA55_01600</name>
</gene>
<evidence type="ECO:0000313" key="4">
    <source>
        <dbReference type="EMBL" id="NMC61842.1"/>
    </source>
</evidence>
<dbReference type="AlphaFoldDB" id="A0A7X9IJ73"/>
<dbReference type="InterPro" id="IPR032551">
    <property type="entry name" value="BscR_C"/>
</dbReference>
<dbReference type="InterPro" id="IPR009057">
    <property type="entry name" value="Homeodomain-like_sf"/>
</dbReference>
<dbReference type="Gene3D" id="1.10.357.10">
    <property type="entry name" value="Tetracycline Repressor, domain 2"/>
    <property type="match status" value="1"/>
</dbReference>
<name>A0A7X9IJ73_9DELT</name>
<dbReference type="Pfam" id="PF16295">
    <property type="entry name" value="TetR_C_10"/>
    <property type="match status" value="1"/>
</dbReference>
<dbReference type="SUPFAM" id="SSF48498">
    <property type="entry name" value="Tetracyclin repressor-like, C-terminal domain"/>
    <property type="match status" value="1"/>
</dbReference>
<dbReference type="GO" id="GO:0003677">
    <property type="term" value="F:DNA binding"/>
    <property type="evidence" value="ECO:0007669"/>
    <property type="project" value="UniProtKB-UniRule"/>
</dbReference>
<protein>
    <submittedName>
        <fullName evidence="4">TetR/AcrR family transcriptional regulator</fullName>
    </submittedName>
</protein>
<dbReference type="PROSITE" id="PS50977">
    <property type="entry name" value="HTH_TETR_2"/>
    <property type="match status" value="1"/>
</dbReference>
<dbReference type="Pfam" id="PF00440">
    <property type="entry name" value="TetR_N"/>
    <property type="match status" value="1"/>
</dbReference>
<evidence type="ECO:0000259" key="3">
    <source>
        <dbReference type="PROSITE" id="PS50977"/>
    </source>
</evidence>
<feature type="non-terminal residue" evidence="4">
    <location>
        <position position="209"/>
    </location>
</feature>
<dbReference type="Proteomes" id="UP000524246">
    <property type="component" value="Unassembled WGS sequence"/>
</dbReference>
<feature type="domain" description="HTH tetR-type" evidence="3">
    <location>
        <begin position="21"/>
        <end position="81"/>
    </location>
</feature>
<keyword evidence="1 2" id="KW-0238">DNA-binding</keyword>
<dbReference type="EMBL" id="JAAZON010000060">
    <property type="protein sequence ID" value="NMC61842.1"/>
    <property type="molecule type" value="Genomic_DNA"/>
</dbReference>
<evidence type="ECO:0000313" key="5">
    <source>
        <dbReference type="Proteomes" id="UP000524246"/>
    </source>
</evidence>
<evidence type="ECO:0000256" key="1">
    <source>
        <dbReference type="ARBA" id="ARBA00023125"/>
    </source>
</evidence>
<dbReference type="PANTHER" id="PTHR43479:SF11">
    <property type="entry name" value="ACREF_ENVCD OPERON REPRESSOR-RELATED"/>
    <property type="match status" value="1"/>
</dbReference>
<proteinExistence type="predicted"/>